<dbReference type="InterPro" id="IPR017871">
    <property type="entry name" value="ABC_transporter-like_CS"/>
</dbReference>
<feature type="domain" description="ABC transporter" evidence="4">
    <location>
        <begin position="5"/>
        <end position="233"/>
    </location>
</feature>
<dbReference type="SUPFAM" id="SSF52540">
    <property type="entry name" value="P-loop containing nucleoside triphosphate hydrolases"/>
    <property type="match status" value="1"/>
</dbReference>
<dbReference type="Proteomes" id="UP000001935">
    <property type="component" value="Chromosome"/>
</dbReference>
<dbReference type="STRING" id="290397.Adeh_0835"/>
<dbReference type="Gene3D" id="3.40.50.300">
    <property type="entry name" value="P-loop containing nucleotide triphosphate hydrolases"/>
    <property type="match status" value="1"/>
</dbReference>
<dbReference type="SMART" id="SM00382">
    <property type="entry name" value="AAA"/>
    <property type="match status" value="1"/>
</dbReference>
<evidence type="ECO:0000256" key="3">
    <source>
        <dbReference type="ARBA" id="ARBA00022840"/>
    </source>
</evidence>
<dbReference type="HOGENOM" id="CLU_000604_1_2_7"/>
<dbReference type="InterPro" id="IPR003439">
    <property type="entry name" value="ABC_transporter-like_ATP-bd"/>
</dbReference>
<keyword evidence="3" id="KW-0067">ATP-binding</keyword>
<sequence>MEPVVEIRGVRKQFGGLTALERVDLEIRAGEIFALLGPNGAGKTTLISIIAGLLRATEGEVRVLGKDVVRDYRHTRRAIGLVPQEINFDPFFTVEETLRIQAGYFGVALAEERLVEILRALDLLGKRTVNSRALSGGMKRRLLIGKALVHDPKVLFLDEPTAGVDVELRRSLWEYVRTLRARGTTVVLTTHYLEEAEELADRVGVIDRGRLLALEGKDELLRRHGAKTLRLVLDVPRAVVPPSLAALGGKLEEGGAAVAVEVPAGEGFGPVLRAAAAAGLGVKDVETRRTTLEDVFVRLLAGGQARGGR</sequence>
<dbReference type="GO" id="GO:0016887">
    <property type="term" value="F:ATP hydrolysis activity"/>
    <property type="evidence" value="ECO:0007669"/>
    <property type="project" value="InterPro"/>
</dbReference>
<dbReference type="AlphaFoldDB" id="Q2IP77"/>
<keyword evidence="1" id="KW-0813">Transport</keyword>
<dbReference type="PROSITE" id="PS00211">
    <property type="entry name" value="ABC_TRANSPORTER_1"/>
    <property type="match status" value="1"/>
</dbReference>
<dbReference type="KEGG" id="ade:Adeh_0835"/>
<dbReference type="PANTHER" id="PTHR42711">
    <property type="entry name" value="ABC TRANSPORTER ATP-BINDING PROTEIN"/>
    <property type="match status" value="1"/>
</dbReference>
<name>Q2IP77_ANADE</name>
<dbReference type="CDD" id="cd03230">
    <property type="entry name" value="ABC_DR_subfamily_A"/>
    <property type="match status" value="1"/>
</dbReference>
<reference evidence="5" key="1">
    <citation type="submission" date="2006-01" db="EMBL/GenBank/DDBJ databases">
        <title>Complete sequence of Anaeromyxobacter dehalogenans 2CP-C.</title>
        <authorList>
            <consortium name="US DOE Joint Genome Institute"/>
            <person name="Copeland A."/>
            <person name="Lucas S."/>
            <person name="Lapidus A."/>
            <person name="Barry K."/>
            <person name="Detter J.C."/>
            <person name="Glavina T."/>
            <person name="Hammon N."/>
            <person name="Israni S."/>
            <person name="Pitluck S."/>
            <person name="Brettin T."/>
            <person name="Bruce D."/>
            <person name="Han C."/>
            <person name="Tapia R."/>
            <person name="Gilna P."/>
            <person name="Kiss H."/>
            <person name="Schmutz J."/>
            <person name="Larimer F."/>
            <person name="Land M."/>
            <person name="Kyrpides N."/>
            <person name="Anderson I."/>
            <person name="Sanford R.A."/>
            <person name="Ritalahti K.M."/>
            <person name="Thomas H.S."/>
            <person name="Kirby J.R."/>
            <person name="Zhulin I.B."/>
            <person name="Loeffler F.E."/>
            <person name="Richardson P."/>
        </authorList>
    </citation>
    <scope>NUCLEOTIDE SEQUENCE</scope>
    <source>
        <strain evidence="5">2CP-C</strain>
    </source>
</reference>
<proteinExistence type="predicted"/>
<evidence type="ECO:0000313" key="5">
    <source>
        <dbReference type="EMBL" id="ABC80610.1"/>
    </source>
</evidence>
<organism evidence="5 6">
    <name type="scientific">Anaeromyxobacter dehalogenans (strain 2CP-C)</name>
    <dbReference type="NCBI Taxonomy" id="290397"/>
    <lineage>
        <taxon>Bacteria</taxon>
        <taxon>Pseudomonadati</taxon>
        <taxon>Myxococcota</taxon>
        <taxon>Myxococcia</taxon>
        <taxon>Myxococcales</taxon>
        <taxon>Cystobacterineae</taxon>
        <taxon>Anaeromyxobacteraceae</taxon>
        <taxon>Anaeromyxobacter</taxon>
    </lineage>
</organism>
<evidence type="ECO:0000256" key="2">
    <source>
        <dbReference type="ARBA" id="ARBA00022741"/>
    </source>
</evidence>
<keyword evidence="2" id="KW-0547">Nucleotide-binding</keyword>
<dbReference type="Pfam" id="PF00005">
    <property type="entry name" value="ABC_tran"/>
    <property type="match status" value="1"/>
</dbReference>
<dbReference type="InterPro" id="IPR027417">
    <property type="entry name" value="P-loop_NTPase"/>
</dbReference>
<dbReference type="InterPro" id="IPR050763">
    <property type="entry name" value="ABC_transporter_ATP-binding"/>
</dbReference>
<protein>
    <submittedName>
        <fullName evidence="5">ABC transporter, ATPase subunit</fullName>
    </submittedName>
</protein>
<dbReference type="GO" id="GO:0005524">
    <property type="term" value="F:ATP binding"/>
    <property type="evidence" value="ECO:0007669"/>
    <property type="project" value="UniProtKB-KW"/>
</dbReference>
<dbReference type="EMBL" id="CP000251">
    <property type="protein sequence ID" value="ABC80610.1"/>
    <property type="molecule type" value="Genomic_DNA"/>
</dbReference>
<dbReference type="eggNOG" id="COG1131">
    <property type="taxonomic scope" value="Bacteria"/>
</dbReference>
<evidence type="ECO:0000259" key="4">
    <source>
        <dbReference type="PROSITE" id="PS50893"/>
    </source>
</evidence>
<dbReference type="PANTHER" id="PTHR42711:SF10">
    <property type="entry name" value="ABC TRANSPORTER ATP-BINDING PROTEIN"/>
    <property type="match status" value="1"/>
</dbReference>
<dbReference type="RefSeq" id="WP_011419893.1">
    <property type="nucleotide sequence ID" value="NC_007760.1"/>
</dbReference>
<dbReference type="OrthoDB" id="9805130at2"/>
<dbReference type="InterPro" id="IPR003593">
    <property type="entry name" value="AAA+_ATPase"/>
</dbReference>
<evidence type="ECO:0000256" key="1">
    <source>
        <dbReference type="ARBA" id="ARBA00022448"/>
    </source>
</evidence>
<dbReference type="PROSITE" id="PS50893">
    <property type="entry name" value="ABC_TRANSPORTER_2"/>
    <property type="match status" value="1"/>
</dbReference>
<gene>
    <name evidence="5" type="ordered locus">Adeh_0835</name>
</gene>
<accession>Q2IP77</accession>
<evidence type="ECO:0000313" key="6">
    <source>
        <dbReference type="Proteomes" id="UP000001935"/>
    </source>
</evidence>